<dbReference type="EMBL" id="BJOC01000011">
    <property type="protein sequence ID" value="GED21723.1"/>
    <property type="molecule type" value="Genomic_DNA"/>
</dbReference>
<gene>
    <name evidence="1" type="ORF">HHA01_07000</name>
</gene>
<reference evidence="1 2" key="1">
    <citation type="submission" date="2019-06" db="EMBL/GenBank/DDBJ databases">
        <title>Whole genome shotgun sequence of Halomonas halmophila NBRC 15537.</title>
        <authorList>
            <person name="Hosoyama A."/>
            <person name="Uohara A."/>
            <person name="Ohji S."/>
            <person name="Ichikawa N."/>
        </authorList>
    </citation>
    <scope>NUCLEOTIDE SEQUENCE [LARGE SCALE GENOMIC DNA]</scope>
    <source>
        <strain evidence="1 2">NBRC 15537</strain>
    </source>
</reference>
<evidence type="ECO:0000313" key="1">
    <source>
        <dbReference type="EMBL" id="GED21723.1"/>
    </source>
</evidence>
<protein>
    <submittedName>
        <fullName evidence="1">Uncharacterized protein</fullName>
    </submittedName>
</protein>
<accession>A0A4Y4EX99</accession>
<organism evidence="1 2">
    <name type="scientific">Halomonas halmophila</name>
    <dbReference type="NCBI Taxonomy" id="252"/>
    <lineage>
        <taxon>Bacteria</taxon>
        <taxon>Pseudomonadati</taxon>
        <taxon>Pseudomonadota</taxon>
        <taxon>Gammaproteobacteria</taxon>
        <taxon>Oceanospirillales</taxon>
        <taxon>Halomonadaceae</taxon>
        <taxon>Halomonas</taxon>
    </lineage>
</organism>
<proteinExistence type="predicted"/>
<comment type="caution">
    <text evidence="1">The sequence shown here is derived from an EMBL/GenBank/DDBJ whole genome shotgun (WGS) entry which is preliminary data.</text>
</comment>
<sequence length="62" mass="6724">MSSAPLTDASQRLIHSVRITAKAINQITVTSMADSTKVGRMVIQSVQRVSLSGIPRNRMANK</sequence>
<dbReference type="Proteomes" id="UP000319812">
    <property type="component" value="Unassembled WGS sequence"/>
</dbReference>
<evidence type="ECO:0000313" key="2">
    <source>
        <dbReference type="Proteomes" id="UP000319812"/>
    </source>
</evidence>
<keyword evidence="2" id="KW-1185">Reference proteome</keyword>
<name>A0A4Y4EX99_9GAMM</name>
<dbReference type="AlphaFoldDB" id="A0A4Y4EX99"/>